<evidence type="ECO:0000256" key="2">
    <source>
        <dbReference type="ARBA" id="ARBA00019066"/>
    </source>
</evidence>
<dbReference type="Pfam" id="PF09712">
    <property type="entry name" value="PHA_synth_III_E"/>
    <property type="match status" value="1"/>
</dbReference>
<dbReference type="Proteomes" id="UP000019812">
    <property type="component" value="Unassembled WGS sequence"/>
</dbReference>
<evidence type="ECO:0000256" key="4">
    <source>
        <dbReference type="SAM" id="MobiDB-lite"/>
    </source>
</evidence>
<organism evidence="5 6">
    <name type="scientific">Candidatus Accumulibacter vicinus</name>
    <dbReference type="NCBI Taxonomy" id="2954382"/>
    <lineage>
        <taxon>Bacteria</taxon>
        <taxon>Pseudomonadati</taxon>
        <taxon>Pseudomonadota</taxon>
        <taxon>Betaproteobacteria</taxon>
        <taxon>Candidatus Accumulibacter</taxon>
    </lineage>
</organism>
<comment type="pathway">
    <text evidence="1">Biopolymer metabolism; poly-(R)-3-hydroxybutanoate biosynthesis.</text>
</comment>
<dbReference type="RefSeq" id="WP_034931489.1">
    <property type="nucleotide sequence ID" value="NZ_JDSS02000053.1"/>
</dbReference>
<protein>
    <recommendedName>
        <fullName evidence="2">Poly(3-hydroxyalkanoate) polymerase subunit PhaE</fullName>
    </recommendedName>
</protein>
<sequence length="360" mass="39279">MENKDPNEQMSSVVNAWAESQKRMWSDWSALLQNLPGGNEGPVEAVKKGVEAANQSTNEAARLLMDRITSSQGAMSRVMDFFFKSMRVVAPNLEANKDWRPDLKGFAEQWAKESTAMLERSFGVGSHLGNLSGTFSKDFPDAMGPWLTFLMQAASSGHIGEAVLGGTSGLNRLLSMEGDASALAGVGQIPLFGASREKNAKLLRLVDAVVDLRKTSLNFHKSFAEALSKAVEATVEELGKVAAKGEKITALRQLMSLWYRTADKSLLVTFNTQEFLDTQNAFTKAQQQFKLAQRAVVEDIFRSLDMPTRSELNETYQVIHELKKEVRALKKALPPAAQGPAKGSGATPRKVAAAARAKSE</sequence>
<evidence type="ECO:0000256" key="3">
    <source>
        <dbReference type="ARBA" id="ARBA00022752"/>
    </source>
</evidence>
<evidence type="ECO:0000256" key="1">
    <source>
        <dbReference type="ARBA" id="ARBA00004683"/>
    </source>
</evidence>
<name>A0A084XU32_9PROT</name>
<keyword evidence="3" id="KW-0583">PHB biosynthesis</keyword>
<accession>A0A084XU32</accession>
<dbReference type="GO" id="GO:0042619">
    <property type="term" value="P:poly-hydroxybutyrate biosynthetic process"/>
    <property type="evidence" value="ECO:0007669"/>
    <property type="project" value="UniProtKB-KW"/>
</dbReference>
<evidence type="ECO:0000313" key="5">
    <source>
        <dbReference type="EMBL" id="KFB65976.1"/>
    </source>
</evidence>
<dbReference type="EMBL" id="JDSS02000053">
    <property type="protein sequence ID" value="KFB65976.1"/>
    <property type="molecule type" value="Genomic_DNA"/>
</dbReference>
<dbReference type="AlphaFoldDB" id="A0A084XU32"/>
<dbReference type="InterPro" id="IPR010123">
    <property type="entry name" value="PHA_synth_III_E"/>
</dbReference>
<comment type="caution">
    <text evidence="5">The sequence shown here is derived from an EMBL/GenBank/DDBJ whole genome shotgun (WGS) entry which is preliminary data.</text>
</comment>
<evidence type="ECO:0000313" key="6">
    <source>
        <dbReference type="Proteomes" id="UP000019812"/>
    </source>
</evidence>
<gene>
    <name evidence="5" type="ORF">CAPSK01_004815</name>
</gene>
<dbReference type="STRING" id="1457154.CAPSK01_004815"/>
<feature type="region of interest" description="Disordered" evidence="4">
    <location>
        <begin position="333"/>
        <end position="360"/>
    </location>
</feature>
<dbReference type="UniPathway" id="UPA00917"/>
<proteinExistence type="predicted"/>
<reference evidence="5 6" key="1">
    <citation type="submission" date="2014-07" db="EMBL/GenBank/DDBJ databases">
        <title>Expanding our view of genomic diversity in Candidatus Accumulibacter clades.</title>
        <authorList>
            <person name="Skennerton C.T."/>
            <person name="Barr J.J."/>
            <person name="Slater F.R."/>
            <person name="Bond P.L."/>
            <person name="Tyson G.W."/>
        </authorList>
    </citation>
    <scope>NUCLEOTIDE SEQUENCE [LARGE SCALE GENOMIC DNA]</scope>
    <source>
        <strain evidence="6">SK-01</strain>
    </source>
</reference>